<dbReference type="GO" id="GO:0006351">
    <property type="term" value="P:DNA-templated transcription"/>
    <property type="evidence" value="ECO:0007669"/>
    <property type="project" value="InterPro"/>
</dbReference>
<dbReference type="GO" id="GO:0005634">
    <property type="term" value="C:nucleus"/>
    <property type="evidence" value="ECO:0007669"/>
    <property type="project" value="UniProtKB-SubCell"/>
</dbReference>
<dbReference type="GO" id="GO:0000976">
    <property type="term" value="F:transcription cis-regulatory region binding"/>
    <property type="evidence" value="ECO:0007669"/>
    <property type="project" value="UniProtKB-ARBA"/>
</dbReference>
<dbReference type="InterPro" id="IPR025422">
    <property type="entry name" value="TGA_domain"/>
</dbReference>
<reference evidence="11 13" key="1">
    <citation type="journal article" date="2011" name="Nature">
        <title>The Medicago genome provides insight into the evolution of rhizobial symbioses.</title>
        <authorList>
            <person name="Young N.D."/>
            <person name="Debelle F."/>
            <person name="Oldroyd G.E."/>
            <person name="Geurts R."/>
            <person name="Cannon S.B."/>
            <person name="Udvardi M.K."/>
            <person name="Benedito V.A."/>
            <person name="Mayer K.F."/>
            <person name="Gouzy J."/>
            <person name="Schoof H."/>
            <person name="Van de Peer Y."/>
            <person name="Proost S."/>
            <person name="Cook D.R."/>
            <person name="Meyers B.C."/>
            <person name="Spannagl M."/>
            <person name="Cheung F."/>
            <person name="De Mita S."/>
            <person name="Krishnakumar V."/>
            <person name="Gundlach H."/>
            <person name="Zhou S."/>
            <person name="Mudge J."/>
            <person name="Bharti A.K."/>
            <person name="Murray J.D."/>
            <person name="Naoumkina M.A."/>
            <person name="Rosen B."/>
            <person name="Silverstein K.A."/>
            <person name="Tang H."/>
            <person name="Rombauts S."/>
            <person name="Zhao P.X."/>
            <person name="Zhou P."/>
            <person name="Barbe V."/>
            <person name="Bardou P."/>
            <person name="Bechner M."/>
            <person name="Bellec A."/>
            <person name="Berger A."/>
            <person name="Berges H."/>
            <person name="Bidwell S."/>
            <person name="Bisseling T."/>
            <person name="Choisne N."/>
            <person name="Couloux A."/>
            <person name="Denny R."/>
            <person name="Deshpande S."/>
            <person name="Dai X."/>
            <person name="Doyle J.J."/>
            <person name="Dudez A.M."/>
            <person name="Farmer A.D."/>
            <person name="Fouteau S."/>
            <person name="Franken C."/>
            <person name="Gibelin C."/>
            <person name="Gish J."/>
            <person name="Goldstein S."/>
            <person name="Gonzalez A.J."/>
            <person name="Green P.J."/>
            <person name="Hallab A."/>
            <person name="Hartog M."/>
            <person name="Hua A."/>
            <person name="Humphray S.J."/>
            <person name="Jeong D.H."/>
            <person name="Jing Y."/>
            <person name="Jocker A."/>
            <person name="Kenton S.M."/>
            <person name="Kim D.J."/>
            <person name="Klee K."/>
            <person name="Lai H."/>
            <person name="Lang C."/>
            <person name="Lin S."/>
            <person name="Macmil S.L."/>
            <person name="Magdelenat G."/>
            <person name="Matthews L."/>
            <person name="McCorrison J."/>
            <person name="Monaghan E.L."/>
            <person name="Mun J.H."/>
            <person name="Najar F.Z."/>
            <person name="Nicholson C."/>
            <person name="Noirot C."/>
            <person name="O'Bleness M."/>
            <person name="Paule C.R."/>
            <person name="Poulain J."/>
            <person name="Prion F."/>
            <person name="Qin B."/>
            <person name="Qu C."/>
            <person name="Retzel E.F."/>
            <person name="Riddle C."/>
            <person name="Sallet E."/>
            <person name="Samain S."/>
            <person name="Samson N."/>
            <person name="Sanders I."/>
            <person name="Saurat O."/>
            <person name="Scarpelli C."/>
            <person name="Schiex T."/>
            <person name="Segurens B."/>
            <person name="Severin A.J."/>
            <person name="Sherrier D.J."/>
            <person name="Shi R."/>
            <person name="Sims S."/>
            <person name="Singer S.R."/>
            <person name="Sinharoy S."/>
            <person name="Sterck L."/>
            <person name="Viollet A."/>
            <person name="Wang B.B."/>
            <person name="Wang K."/>
            <person name="Wang M."/>
            <person name="Wang X."/>
            <person name="Warfsmann J."/>
            <person name="Weissenbach J."/>
            <person name="White D.D."/>
            <person name="White J.D."/>
            <person name="Wiley G.B."/>
            <person name="Wincker P."/>
            <person name="Xing Y."/>
            <person name="Yang L."/>
            <person name="Yao Z."/>
            <person name="Ying F."/>
            <person name="Zhai J."/>
            <person name="Zhou L."/>
            <person name="Zuber A."/>
            <person name="Denarie J."/>
            <person name="Dixon R.A."/>
            <person name="May G.D."/>
            <person name="Schwartz D.C."/>
            <person name="Rogers J."/>
            <person name="Quetier F."/>
            <person name="Town C.D."/>
            <person name="Roe B.A."/>
        </authorList>
    </citation>
    <scope>NUCLEOTIDE SEQUENCE [LARGE SCALE GENOMIC DNA]</scope>
    <source>
        <strain evidence="11">A17</strain>
        <strain evidence="12 13">cv. Jemalong A17</strain>
    </source>
</reference>
<keyword evidence="4" id="KW-0238">DNA-binding</keyword>
<dbReference type="PANTHER" id="PTHR45693">
    <property type="entry name" value="TRANSCRIPTION FACTOR TGA9"/>
    <property type="match status" value="1"/>
</dbReference>
<dbReference type="PROSITE" id="PS00636">
    <property type="entry name" value="DNAJ_1"/>
    <property type="match status" value="1"/>
</dbReference>
<dbReference type="Proteomes" id="UP000002051">
    <property type="component" value="Chromosome 3"/>
</dbReference>
<reference evidence="12" key="3">
    <citation type="submission" date="2015-04" db="UniProtKB">
        <authorList>
            <consortium name="EnsemblPlants"/>
        </authorList>
    </citation>
    <scope>IDENTIFICATION</scope>
    <source>
        <strain evidence="12">cv. Jemalong A17</strain>
    </source>
</reference>
<evidence type="ECO:0000256" key="3">
    <source>
        <dbReference type="ARBA" id="ARBA00023015"/>
    </source>
</evidence>
<name>A0A072UYM3_MEDTR</name>
<dbReference type="InterPro" id="IPR046347">
    <property type="entry name" value="bZIP_sf"/>
</dbReference>
<dbReference type="Gene3D" id="1.10.287.110">
    <property type="entry name" value="DnaJ domain"/>
    <property type="match status" value="1"/>
</dbReference>
<dbReference type="InterPro" id="IPR004827">
    <property type="entry name" value="bZIP"/>
</dbReference>
<keyword evidence="7" id="KW-0539">Nucleus</keyword>
<evidence type="ECO:0000256" key="1">
    <source>
        <dbReference type="ARBA" id="ARBA00004123"/>
    </source>
</evidence>
<keyword evidence="13" id="KW-1185">Reference proteome</keyword>
<dbReference type="EMBL" id="CM001219">
    <property type="protein sequence ID" value="KEH34859.1"/>
    <property type="molecule type" value="Genomic_DNA"/>
</dbReference>
<dbReference type="HOGENOM" id="CLU_031920_0_0_1"/>
<dbReference type="Pfam" id="PF14144">
    <property type="entry name" value="DOG1"/>
    <property type="match status" value="1"/>
</dbReference>
<keyword evidence="8" id="KW-0175">Coiled coil</keyword>
<keyword evidence="5" id="KW-0010">Activator</keyword>
<evidence type="ECO:0000256" key="6">
    <source>
        <dbReference type="ARBA" id="ARBA00023163"/>
    </source>
</evidence>
<dbReference type="FunFam" id="1.20.5.170:FF:000019">
    <property type="entry name" value="BZIP family transcription factor"/>
    <property type="match status" value="1"/>
</dbReference>
<comment type="similarity">
    <text evidence="2">Belongs to the bZIP family.</text>
</comment>
<keyword evidence="6" id="KW-0804">Transcription</keyword>
<dbReference type="Gene3D" id="1.20.5.170">
    <property type="match status" value="1"/>
</dbReference>
<accession>A0A072UYM3</accession>
<dbReference type="GO" id="GO:0003700">
    <property type="term" value="F:DNA-binding transcription factor activity"/>
    <property type="evidence" value="ECO:0007669"/>
    <property type="project" value="InterPro"/>
</dbReference>
<evidence type="ECO:0000256" key="8">
    <source>
        <dbReference type="SAM" id="Coils"/>
    </source>
</evidence>
<evidence type="ECO:0000259" key="10">
    <source>
        <dbReference type="PROSITE" id="PS51806"/>
    </source>
</evidence>
<dbReference type="CDD" id="cd06257">
    <property type="entry name" value="DnaJ"/>
    <property type="match status" value="1"/>
</dbReference>
<comment type="subcellular location">
    <subcellularLocation>
        <location evidence="1">Nucleus</location>
    </subcellularLocation>
</comment>
<dbReference type="PANTHER" id="PTHR45693:SF40">
    <property type="entry name" value="FACTOR TGA7, PUTATIVE-RELATED"/>
    <property type="match status" value="1"/>
</dbReference>
<feature type="domain" description="J" evidence="9">
    <location>
        <begin position="410"/>
        <end position="481"/>
    </location>
</feature>
<proteinExistence type="inferred from homology"/>
<dbReference type="SMART" id="SM00338">
    <property type="entry name" value="BRLZ"/>
    <property type="match status" value="1"/>
</dbReference>
<evidence type="ECO:0000256" key="7">
    <source>
        <dbReference type="ARBA" id="ARBA00023242"/>
    </source>
</evidence>
<dbReference type="InterPro" id="IPR001623">
    <property type="entry name" value="DnaJ_domain"/>
</dbReference>
<evidence type="ECO:0000313" key="13">
    <source>
        <dbReference type="Proteomes" id="UP000002051"/>
    </source>
</evidence>
<dbReference type="InterPro" id="IPR018253">
    <property type="entry name" value="DnaJ_domain_CS"/>
</dbReference>
<dbReference type="PRINTS" id="PR00625">
    <property type="entry name" value="JDOMAIN"/>
</dbReference>
<reference evidence="11 13" key="2">
    <citation type="journal article" date="2014" name="BMC Genomics">
        <title>An improved genome release (version Mt4.0) for the model legume Medicago truncatula.</title>
        <authorList>
            <person name="Tang H."/>
            <person name="Krishnakumar V."/>
            <person name="Bidwell S."/>
            <person name="Rosen B."/>
            <person name="Chan A."/>
            <person name="Zhou S."/>
            <person name="Gentzbittel L."/>
            <person name="Childs K.L."/>
            <person name="Yandell M."/>
            <person name="Gundlach H."/>
            <person name="Mayer K.F."/>
            <person name="Schwartz D.C."/>
            <person name="Town C.D."/>
        </authorList>
    </citation>
    <scope>GENOME REANNOTATION</scope>
    <source>
        <strain evidence="11">A17</strain>
        <strain evidence="12 13">cv. Jemalong A17</strain>
    </source>
</reference>
<evidence type="ECO:0000256" key="5">
    <source>
        <dbReference type="ARBA" id="ARBA00023159"/>
    </source>
</evidence>
<dbReference type="STRING" id="3880.A0A072UYM3"/>
<organism evidence="11 13">
    <name type="scientific">Medicago truncatula</name>
    <name type="common">Barrel medic</name>
    <name type="synonym">Medicago tribuloides</name>
    <dbReference type="NCBI Taxonomy" id="3880"/>
    <lineage>
        <taxon>Eukaryota</taxon>
        <taxon>Viridiplantae</taxon>
        <taxon>Streptophyta</taxon>
        <taxon>Embryophyta</taxon>
        <taxon>Tracheophyta</taxon>
        <taxon>Spermatophyta</taxon>
        <taxon>Magnoliopsida</taxon>
        <taxon>eudicotyledons</taxon>
        <taxon>Gunneridae</taxon>
        <taxon>Pentapetalae</taxon>
        <taxon>rosids</taxon>
        <taxon>fabids</taxon>
        <taxon>Fabales</taxon>
        <taxon>Fabaceae</taxon>
        <taxon>Papilionoideae</taxon>
        <taxon>50 kb inversion clade</taxon>
        <taxon>NPAAA clade</taxon>
        <taxon>Hologalegina</taxon>
        <taxon>IRL clade</taxon>
        <taxon>Trifolieae</taxon>
        <taxon>Medicago</taxon>
    </lineage>
</organism>
<dbReference type="Pfam" id="PF00226">
    <property type="entry name" value="DnaJ"/>
    <property type="match status" value="1"/>
</dbReference>
<dbReference type="PROSITE" id="PS50076">
    <property type="entry name" value="DNAJ_2"/>
    <property type="match status" value="1"/>
</dbReference>
<dbReference type="SUPFAM" id="SSF46565">
    <property type="entry name" value="Chaperone J-domain"/>
    <property type="match status" value="1"/>
</dbReference>
<feature type="domain" description="DOG1" evidence="10">
    <location>
        <begin position="134"/>
        <end position="344"/>
    </location>
</feature>
<dbReference type="InterPro" id="IPR036869">
    <property type="entry name" value="J_dom_sf"/>
</dbReference>
<evidence type="ECO:0000313" key="12">
    <source>
        <dbReference type="EnsemblPlants" id="KEH34859"/>
    </source>
</evidence>
<dbReference type="PROSITE" id="PS51806">
    <property type="entry name" value="DOG1"/>
    <property type="match status" value="1"/>
</dbReference>
<dbReference type="SUPFAM" id="SSF57959">
    <property type="entry name" value="Leucine zipper domain"/>
    <property type="match status" value="1"/>
</dbReference>
<dbReference type="EnsemblPlants" id="KEH34859">
    <property type="protein sequence ID" value="KEH34859"/>
    <property type="gene ID" value="MTR_3g073560"/>
</dbReference>
<dbReference type="SMART" id="SM00271">
    <property type="entry name" value="DnaJ"/>
    <property type="match status" value="1"/>
</dbReference>
<dbReference type="Pfam" id="PF00170">
    <property type="entry name" value="bZIP_1"/>
    <property type="match status" value="1"/>
</dbReference>
<gene>
    <name evidence="11" type="ordered locus">MTR_3g073560</name>
</gene>
<protein>
    <submittedName>
        <fullName evidence="11">Transcription factor TGA7, putative</fullName>
    </submittedName>
</protein>
<evidence type="ECO:0000313" key="11">
    <source>
        <dbReference type="EMBL" id="KEH34859.1"/>
    </source>
</evidence>
<sequence>MDIYEPFQQVSMWGDSFKVEGGLNSIASPMLLVNSNTTSMENKSEYIPHEPREHSEAEQEITNNKVLRRLAQNREAAKKSRERKKAYVKQLESSRLKLMQLELEIGRARKQGISTGSALDTSFMGSSETINPGIVAFEIEYGNWVDENHRRNEELRNAFQTNASEVQLRLVVQSVLNHYSDLFRMKTDAAKADPLYLISGVWKPSVERLFLWIGGSRPSQLLNLIVPQLEPLSDEQMFSIKKLHLSSQQAEDALSQGLNKLQESLVQDMAFVPLNAANHGIQMAIAIDKFEGLEGFVIQADHLRQQTLIHMSRILSTHQAARGLIALGEYFHRLRTICSLWTSRPFDSMRHQFRFRASFWNPNCKPYLQSPWLYSTWLGSSGNSSRPMPQFRLNQKRTVAKATNWDQQKTPYETLELEGDADDEQIKIAYRRLAKFYHPDVYDGRGILEEGETAEARFIKIQAAYELLIDSERRKKYDMANQANPMKASQAWMEWLMKKRKAFNQRGDMAIYAWAEQQQRELNVRARQLSRSKVDPDEYRKILAREKKASAEHFSSTLKRHTLILQKRDIMRKKADEEMKKTIGHLLAAEGLELDDSDEEL</sequence>
<evidence type="ECO:0000259" key="9">
    <source>
        <dbReference type="PROSITE" id="PS50076"/>
    </source>
</evidence>
<dbReference type="PROSITE" id="PS00036">
    <property type="entry name" value="BZIP_BASIC"/>
    <property type="match status" value="1"/>
</dbReference>
<feature type="coiled-coil region" evidence="8">
    <location>
        <begin position="84"/>
        <end position="111"/>
    </location>
</feature>
<dbReference type="AlphaFoldDB" id="A0A072UYM3"/>
<keyword evidence="3" id="KW-0805">Transcription regulation</keyword>
<evidence type="ECO:0000256" key="4">
    <source>
        <dbReference type="ARBA" id="ARBA00023125"/>
    </source>
</evidence>
<evidence type="ECO:0000256" key="2">
    <source>
        <dbReference type="ARBA" id="ARBA00007163"/>
    </source>
</evidence>